<evidence type="ECO:0000256" key="2">
    <source>
        <dbReference type="ARBA" id="ARBA00022912"/>
    </source>
</evidence>
<dbReference type="GO" id="GO:0005634">
    <property type="term" value="C:nucleus"/>
    <property type="evidence" value="ECO:0007669"/>
    <property type="project" value="UniProtKB-ARBA"/>
</dbReference>
<dbReference type="Gene3D" id="3.40.50.1000">
    <property type="entry name" value="HAD superfamily/HAD-like"/>
    <property type="match status" value="1"/>
</dbReference>
<dbReference type="AlphaFoldDB" id="A0A834SF71"/>
<evidence type="ECO:0000259" key="5">
    <source>
        <dbReference type="PROSITE" id="PS50969"/>
    </source>
</evidence>
<dbReference type="SMART" id="SM00577">
    <property type="entry name" value="CPDc"/>
    <property type="match status" value="1"/>
</dbReference>
<dbReference type="InterPro" id="IPR004274">
    <property type="entry name" value="FCP1_dom"/>
</dbReference>
<dbReference type="NCBIfam" id="TIGR02251">
    <property type="entry name" value="HIF-SF_euk"/>
    <property type="match status" value="1"/>
</dbReference>
<dbReference type="CDD" id="cd07521">
    <property type="entry name" value="HAD_FCP1-like"/>
    <property type="match status" value="1"/>
</dbReference>
<sequence length="502" mass="56555">MPSVKMKSKVSTICLRDRKDLHVCPKSNIISKPCSKITISAQVAEIDTTVHNCQDVPSKMQVSPKDVEGDMSFDNKEFLDKEDSDFHPQESFYVGSPTLGRMVEFNYIRFSQCFFIEFVCVVFEALESNNLYTANLETIFSPVFEPIEVHPDHFSDKDAVGSIGYSDVRGLGTDENEHGRVGCAYETCDISDFYISDMIITSLPIDEDAFDDNIGETNCIADYKSSEPSMFDAADQYMVLPALEDDARIGNTSDIRSCQEAIMVQENVSLYSAMGQIRSYNQVSDLTNDSDKAECFDPQLFIKNLPELSDIESAGQLAVTSKESQRKKSVTLVLDLDETLVHSTLEHCDDADFTFTVFFNMKDYTVYVKKRPHLHSFMERVAEMFEVVIFTASQSIYAKQLLDILDPDGRLISRRVYRESCIFSDGNYTKDLTILGVDLAKVAIIDNSPQVFRLQVNNGIPIKSWFDDPLDCALMSLLPFLESLADADDVRPIIAKKFGNKE</sequence>
<feature type="domain" description="FCP1 homology" evidence="5">
    <location>
        <begin position="325"/>
        <end position="484"/>
    </location>
</feature>
<dbReference type="PANTHER" id="PTHR12210">
    <property type="entry name" value="DULLARD PROTEIN PHOSPHATASE"/>
    <property type="match status" value="1"/>
</dbReference>
<dbReference type="FunFam" id="3.40.50.1000:FF:000015">
    <property type="entry name" value="CTD small phosphatase-like protein 2"/>
    <property type="match status" value="1"/>
</dbReference>
<reference evidence="6" key="1">
    <citation type="submission" date="2020-09" db="EMBL/GenBank/DDBJ databases">
        <title>Genome-Enabled Discovery of Anthraquinone Biosynthesis in Senna tora.</title>
        <authorList>
            <person name="Kang S.-H."/>
            <person name="Pandey R.P."/>
            <person name="Lee C.-M."/>
            <person name="Sim J.-S."/>
            <person name="Jeong J.-T."/>
            <person name="Choi B.-S."/>
            <person name="Jung M."/>
            <person name="Ginzburg D."/>
            <person name="Zhao K."/>
            <person name="Won S.Y."/>
            <person name="Oh T.-J."/>
            <person name="Yu Y."/>
            <person name="Kim N.-H."/>
            <person name="Lee O.R."/>
            <person name="Lee T.-H."/>
            <person name="Bashyal P."/>
            <person name="Kim T.-S."/>
            <person name="Lee W.-H."/>
            <person name="Kawkins C."/>
            <person name="Kim C.-K."/>
            <person name="Kim J.S."/>
            <person name="Ahn B.O."/>
            <person name="Rhee S.Y."/>
            <person name="Sohng J.K."/>
        </authorList>
    </citation>
    <scope>NUCLEOTIDE SEQUENCE</scope>
    <source>
        <tissue evidence="6">Leaf</tissue>
    </source>
</reference>
<evidence type="ECO:0000256" key="3">
    <source>
        <dbReference type="ARBA" id="ARBA00037324"/>
    </source>
</evidence>
<keyword evidence="1" id="KW-0378">Hydrolase</keyword>
<evidence type="ECO:0000256" key="1">
    <source>
        <dbReference type="ARBA" id="ARBA00022801"/>
    </source>
</evidence>
<comment type="function">
    <text evidence="3">Probable phosphatase.</text>
</comment>
<comment type="caution">
    <text evidence="6">The sequence shown here is derived from an EMBL/GenBank/DDBJ whole genome shotgun (WGS) entry which is preliminary data.</text>
</comment>
<organism evidence="6 7">
    <name type="scientific">Senna tora</name>
    <dbReference type="NCBI Taxonomy" id="362788"/>
    <lineage>
        <taxon>Eukaryota</taxon>
        <taxon>Viridiplantae</taxon>
        <taxon>Streptophyta</taxon>
        <taxon>Embryophyta</taxon>
        <taxon>Tracheophyta</taxon>
        <taxon>Spermatophyta</taxon>
        <taxon>Magnoliopsida</taxon>
        <taxon>eudicotyledons</taxon>
        <taxon>Gunneridae</taxon>
        <taxon>Pentapetalae</taxon>
        <taxon>rosids</taxon>
        <taxon>fabids</taxon>
        <taxon>Fabales</taxon>
        <taxon>Fabaceae</taxon>
        <taxon>Caesalpinioideae</taxon>
        <taxon>Cassia clade</taxon>
        <taxon>Senna</taxon>
    </lineage>
</organism>
<gene>
    <name evidence="6" type="ORF">G2W53_042326</name>
</gene>
<dbReference type="GO" id="GO:0004721">
    <property type="term" value="F:phosphoprotein phosphatase activity"/>
    <property type="evidence" value="ECO:0007669"/>
    <property type="project" value="UniProtKB-KW"/>
</dbReference>
<dbReference type="InterPro" id="IPR050365">
    <property type="entry name" value="TIM50"/>
</dbReference>
<evidence type="ECO:0000313" key="7">
    <source>
        <dbReference type="Proteomes" id="UP000634136"/>
    </source>
</evidence>
<dbReference type="OrthoDB" id="277011at2759"/>
<keyword evidence="2" id="KW-0904">Protein phosphatase</keyword>
<dbReference type="SUPFAM" id="SSF56784">
    <property type="entry name" value="HAD-like"/>
    <property type="match status" value="1"/>
</dbReference>
<protein>
    <submittedName>
        <fullName evidence="6">CTD small phosphatase-like protein 2 isoform X1</fullName>
    </submittedName>
</protein>
<name>A0A834SF71_9FABA</name>
<dbReference type="Pfam" id="PF03031">
    <property type="entry name" value="NIF"/>
    <property type="match status" value="1"/>
</dbReference>
<dbReference type="InterPro" id="IPR011948">
    <property type="entry name" value="Dullard_phosphatase"/>
</dbReference>
<keyword evidence="7" id="KW-1185">Reference proteome</keyword>
<dbReference type="InterPro" id="IPR023214">
    <property type="entry name" value="HAD_sf"/>
</dbReference>
<proteinExistence type="inferred from homology"/>
<evidence type="ECO:0000313" key="6">
    <source>
        <dbReference type="EMBL" id="KAF7803215.1"/>
    </source>
</evidence>
<dbReference type="PROSITE" id="PS50969">
    <property type="entry name" value="FCP1"/>
    <property type="match status" value="1"/>
</dbReference>
<dbReference type="EMBL" id="JAAIUW010000013">
    <property type="protein sequence ID" value="KAF7803215.1"/>
    <property type="molecule type" value="Genomic_DNA"/>
</dbReference>
<evidence type="ECO:0000256" key="4">
    <source>
        <dbReference type="ARBA" id="ARBA00038355"/>
    </source>
</evidence>
<dbReference type="InterPro" id="IPR036412">
    <property type="entry name" value="HAD-like_sf"/>
</dbReference>
<dbReference type="Proteomes" id="UP000634136">
    <property type="component" value="Unassembled WGS sequence"/>
</dbReference>
<comment type="similarity">
    <text evidence="4">Belongs to the CTDSPL2 family.</text>
</comment>
<accession>A0A834SF71</accession>